<evidence type="ECO:0000313" key="2">
    <source>
        <dbReference type="EMBL" id="GJE98287.1"/>
    </source>
</evidence>
<dbReference type="InterPro" id="IPR055334">
    <property type="entry name" value="PEX8-like"/>
</dbReference>
<reference evidence="2 3" key="1">
    <citation type="submission" date="2021-08" db="EMBL/GenBank/DDBJ databases">
        <title>Draft Genome Sequence of Phanerochaete sordida strain YK-624.</title>
        <authorList>
            <person name="Mori T."/>
            <person name="Dohra H."/>
            <person name="Suzuki T."/>
            <person name="Kawagishi H."/>
            <person name="Hirai H."/>
        </authorList>
    </citation>
    <scope>NUCLEOTIDE SEQUENCE [LARGE SCALE GENOMIC DNA]</scope>
    <source>
        <strain evidence="2 3">YK-624</strain>
    </source>
</reference>
<proteinExistence type="predicted"/>
<name>A0A9P3GMS8_9APHY</name>
<accession>A0A9P3GMS8</accession>
<dbReference type="OrthoDB" id="2357318at2759"/>
<dbReference type="EMBL" id="BPQB01000085">
    <property type="protein sequence ID" value="GJE98287.1"/>
    <property type="molecule type" value="Genomic_DNA"/>
</dbReference>
<evidence type="ECO:0000313" key="3">
    <source>
        <dbReference type="Proteomes" id="UP000703269"/>
    </source>
</evidence>
<organism evidence="2 3">
    <name type="scientific">Phanerochaete sordida</name>
    <dbReference type="NCBI Taxonomy" id="48140"/>
    <lineage>
        <taxon>Eukaryota</taxon>
        <taxon>Fungi</taxon>
        <taxon>Dikarya</taxon>
        <taxon>Basidiomycota</taxon>
        <taxon>Agaricomycotina</taxon>
        <taxon>Agaricomycetes</taxon>
        <taxon>Polyporales</taxon>
        <taxon>Phanerochaetaceae</taxon>
        <taxon>Phanerochaete</taxon>
    </lineage>
</organism>
<evidence type="ECO:0000256" key="1">
    <source>
        <dbReference type="SAM" id="MobiDB-lite"/>
    </source>
</evidence>
<protein>
    <submittedName>
        <fullName evidence="2">Uncharacterized protein</fullName>
    </submittedName>
</protein>
<dbReference type="AlphaFoldDB" id="A0A9P3GMS8"/>
<gene>
    <name evidence="2" type="ORF">PsYK624_145130</name>
</gene>
<dbReference type="PANTHER" id="PTHR39214">
    <property type="entry name" value="MICROBODY (PEROXISOME) BIOGENESIS PROTEIN PEROXIN 8 (EUROFUNG)"/>
    <property type="match status" value="1"/>
</dbReference>
<feature type="region of interest" description="Disordered" evidence="1">
    <location>
        <begin position="738"/>
        <end position="771"/>
    </location>
</feature>
<dbReference type="Proteomes" id="UP000703269">
    <property type="component" value="Unassembled WGS sequence"/>
</dbReference>
<sequence>MSADRGYLNLVAHLSRPSTSLPLTTVLGSVAHHLARAAPSATPLAASVVSSALFRAHAHADLDGLLTACRHAVHLKLAALEAQPGGLFARSTAALVAEWVAQVLQGLQGGHAVLRLACCAGLLHGMVDREAELKLERSSARRTVEEEFLVALAEVVEYASAPAAVDPWQAEFRSKVQQEQDAVPAALAIASRSLPFVAPHRLGALPLLDLCRILQSSLNKAFWHNVFFRELQTPFVTTESGKLAIANDSPIFRTIEEVSSGLLLTHMATISAMYAQVISVLADSRPADAWTAVSKLVQIVSLLAKTAEDEWSLCPLASVDDDESLASQTKEVAVKMWTIFKTLLFTSVRLLQQAMSVVLFVPPPPASLDSADKSPTPFSITHATLGTLSHLSFILPRFGGVSSTASSALPELLKGFYTALDVLSTSADESRVLVRKLQKDVNRTRQRGLPAYLLKAKEAYALACVEQLVAVLDDRTMRDDVWQMCEPHLNDPSHRETYESAHSVMLAMFSAHAKKRRAGSASAAVNAPSSLAATTVVETPALQVESETISSEESRWPFAEQVVPAYAKCLIDNSSPDKLNTTQLRLAFAALVGCASVFGSSRDSATSKPDDRRARTSEGDAYAWFCIALLLEAIKARPNIALSDREKEHRQKLVLTLISTVPSVSLRLLPRLLGSILEVLESLASSADADAQGSSDDHSDREELAKTLFEELLNVGDEEKEHAMRWWGEHKRWVAGWVGGPRGAEAGGEREAELQPPTLGKGKARETAARL</sequence>
<keyword evidence="3" id="KW-1185">Reference proteome</keyword>
<comment type="caution">
    <text evidence="2">The sequence shown here is derived from an EMBL/GenBank/DDBJ whole genome shotgun (WGS) entry which is preliminary data.</text>
</comment>
<dbReference type="PANTHER" id="PTHR39214:SF1">
    <property type="entry name" value="MICROBODY (PEROXISOME) BIOGENESIS PROTEIN PEROXIN 8 (EUROFUNG)"/>
    <property type="match status" value="1"/>
</dbReference>